<keyword evidence="1" id="KW-0812">Transmembrane</keyword>
<sequence length="62" mass="7022">MSKQYYISAALVICGVFLGWFSLINWQLSNSIKITEAINDKQTADITQISDWLKEVTAPKTK</sequence>
<feature type="transmembrane region" description="Helical" evidence="1">
    <location>
        <begin position="6"/>
        <end position="26"/>
    </location>
</feature>
<dbReference type="Proteomes" id="UP000228533">
    <property type="component" value="Unassembled WGS sequence"/>
</dbReference>
<name>A0A2M6WUJ2_9BACT</name>
<proteinExistence type="predicted"/>
<dbReference type="AlphaFoldDB" id="A0A2M6WUJ2"/>
<evidence type="ECO:0000313" key="2">
    <source>
        <dbReference type="EMBL" id="PIT96452.1"/>
    </source>
</evidence>
<evidence type="ECO:0000256" key="1">
    <source>
        <dbReference type="SAM" id="Phobius"/>
    </source>
</evidence>
<gene>
    <name evidence="2" type="ORF">COT94_00625</name>
</gene>
<reference evidence="3" key="1">
    <citation type="submission" date="2017-09" db="EMBL/GenBank/DDBJ databases">
        <title>Depth-based differentiation of microbial function through sediment-hosted aquifers and enrichment of novel symbionts in the deep terrestrial subsurface.</title>
        <authorList>
            <person name="Probst A.J."/>
            <person name="Ladd B."/>
            <person name="Jarett J.K."/>
            <person name="Geller-Mcgrath D.E."/>
            <person name="Sieber C.M.K."/>
            <person name="Emerson J.B."/>
            <person name="Anantharaman K."/>
            <person name="Thomas B.C."/>
            <person name="Malmstrom R."/>
            <person name="Stieglmeier M."/>
            <person name="Klingl A."/>
            <person name="Woyke T."/>
            <person name="Ryan C.M."/>
            <person name="Banfield J.F."/>
        </authorList>
    </citation>
    <scope>NUCLEOTIDE SEQUENCE [LARGE SCALE GENOMIC DNA]</scope>
</reference>
<organism evidence="2 3">
    <name type="scientific">Candidatus Falkowbacteria bacterium CG10_big_fil_rev_8_21_14_0_10_37_14</name>
    <dbReference type="NCBI Taxonomy" id="1974561"/>
    <lineage>
        <taxon>Bacteria</taxon>
        <taxon>Candidatus Falkowiibacteriota</taxon>
    </lineage>
</organism>
<comment type="caution">
    <text evidence="2">The sequence shown here is derived from an EMBL/GenBank/DDBJ whole genome shotgun (WGS) entry which is preliminary data.</text>
</comment>
<protein>
    <submittedName>
        <fullName evidence="2">Uncharacterized protein</fullName>
    </submittedName>
</protein>
<dbReference type="EMBL" id="PFAM01000004">
    <property type="protein sequence ID" value="PIT96452.1"/>
    <property type="molecule type" value="Genomic_DNA"/>
</dbReference>
<accession>A0A2M6WUJ2</accession>
<evidence type="ECO:0000313" key="3">
    <source>
        <dbReference type="Proteomes" id="UP000228533"/>
    </source>
</evidence>
<keyword evidence="1" id="KW-1133">Transmembrane helix</keyword>
<keyword evidence="1" id="KW-0472">Membrane</keyword>